<evidence type="ECO:0000256" key="11">
    <source>
        <dbReference type="RuleBase" id="RU362049"/>
    </source>
</evidence>
<protein>
    <recommendedName>
        <fullName evidence="4 10">L-aspartate oxidase</fullName>
        <ecNumber evidence="4 10">1.4.3.16</ecNumber>
    </recommendedName>
</protein>
<accession>A0A9X2RK12</accession>
<evidence type="ECO:0000259" key="14">
    <source>
        <dbReference type="Pfam" id="PF02910"/>
    </source>
</evidence>
<evidence type="ECO:0000256" key="12">
    <source>
        <dbReference type="SAM" id="MobiDB-lite"/>
    </source>
</evidence>
<gene>
    <name evidence="15" type="ORF">NOG11_07825</name>
</gene>
<keyword evidence="7 11" id="KW-0274">FAD</keyword>
<dbReference type="InterPro" id="IPR037099">
    <property type="entry name" value="Fum_R/Succ_DH_flav-like_C_sf"/>
</dbReference>
<dbReference type="SUPFAM" id="SSF51905">
    <property type="entry name" value="FAD/NAD(P)-binding domain"/>
    <property type="match status" value="1"/>
</dbReference>
<dbReference type="SUPFAM" id="SSF56425">
    <property type="entry name" value="Succinate dehydrogenase/fumarate reductase flavoprotein, catalytic domain"/>
    <property type="match status" value="1"/>
</dbReference>
<dbReference type="PANTHER" id="PTHR42716:SF2">
    <property type="entry name" value="L-ASPARTATE OXIDASE, CHLOROPLASTIC"/>
    <property type="match status" value="1"/>
</dbReference>
<comment type="caution">
    <text evidence="15">The sequence shown here is derived from an EMBL/GenBank/DDBJ whole genome shotgun (WGS) entry which is preliminary data.</text>
</comment>
<dbReference type="EMBL" id="JANIBC010000004">
    <property type="protein sequence ID" value="MCQ8185298.1"/>
    <property type="molecule type" value="Genomic_DNA"/>
</dbReference>
<dbReference type="PANTHER" id="PTHR42716">
    <property type="entry name" value="L-ASPARTATE OXIDASE"/>
    <property type="match status" value="1"/>
</dbReference>
<evidence type="ECO:0000256" key="10">
    <source>
        <dbReference type="NCBIfam" id="TIGR00551"/>
    </source>
</evidence>
<dbReference type="AlphaFoldDB" id="A0A9X2RK12"/>
<evidence type="ECO:0000256" key="2">
    <source>
        <dbReference type="ARBA" id="ARBA00004950"/>
    </source>
</evidence>
<dbReference type="RefSeq" id="WP_256619169.1">
    <property type="nucleotide sequence ID" value="NZ_JANIBC010000004.1"/>
</dbReference>
<evidence type="ECO:0000259" key="13">
    <source>
        <dbReference type="Pfam" id="PF00890"/>
    </source>
</evidence>
<evidence type="ECO:0000256" key="4">
    <source>
        <dbReference type="ARBA" id="ARBA00012173"/>
    </source>
</evidence>
<comment type="similarity">
    <text evidence="3 11">Belongs to the FAD-dependent oxidoreductase 2 family. NadB subfamily.</text>
</comment>
<organism evidence="15 16">
    <name type="scientific">Parvularcula maris</name>
    <dbReference type="NCBI Taxonomy" id="2965077"/>
    <lineage>
        <taxon>Bacteria</taxon>
        <taxon>Pseudomonadati</taxon>
        <taxon>Pseudomonadota</taxon>
        <taxon>Alphaproteobacteria</taxon>
        <taxon>Parvularculales</taxon>
        <taxon>Parvularculaceae</taxon>
        <taxon>Parvularcula</taxon>
    </lineage>
</organism>
<evidence type="ECO:0000256" key="9">
    <source>
        <dbReference type="ARBA" id="ARBA00048305"/>
    </source>
</evidence>
<dbReference type="FunFam" id="3.90.700.10:FF:000002">
    <property type="entry name" value="L-aspartate oxidase"/>
    <property type="match status" value="1"/>
</dbReference>
<dbReference type="NCBIfam" id="TIGR00551">
    <property type="entry name" value="nadB"/>
    <property type="match status" value="1"/>
</dbReference>
<dbReference type="PRINTS" id="PR00368">
    <property type="entry name" value="FADPNR"/>
</dbReference>
<proteinExistence type="inferred from homology"/>
<dbReference type="GO" id="GO:0008734">
    <property type="term" value="F:L-aspartate oxidase activity"/>
    <property type="evidence" value="ECO:0007669"/>
    <property type="project" value="UniProtKB-UniRule"/>
</dbReference>
<feature type="domain" description="Fumarate reductase/succinate dehydrogenase flavoprotein-like C-terminal" evidence="14">
    <location>
        <begin position="460"/>
        <end position="511"/>
    </location>
</feature>
<dbReference type="NCBIfam" id="NF005701">
    <property type="entry name" value="PRK07512.1"/>
    <property type="match status" value="1"/>
</dbReference>
<feature type="domain" description="FAD-dependent oxidoreductase 2 FAD-binding" evidence="13">
    <location>
        <begin position="11"/>
        <end position="379"/>
    </location>
</feature>
<dbReference type="Pfam" id="PF02910">
    <property type="entry name" value="Succ_DH_flav_C"/>
    <property type="match status" value="1"/>
</dbReference>
<keyword evidence="16" id="KW-1185">Reference proteome</keyword>
<dbReference type="InterPro" id="IPR027477">
    <property type="entry name" value="Succ_DH/fumarate_Rdtase_cat_sf"/>
</dbReference>
<evidence type="ECO:0000256" key="6">
    <source>
        <dbReference type="ARBA" id="ARBA00022642"/>
    </source>
</evidence>
<evidence type="ECO:0000256" key="5">
    <source>
        <dbReference type="ARBA" id="ARBA00022630"/>
    </source>
</evidence>
<evidence type="ECO:0000256" key="1">
    <source>
        <dbReference type="ARBA" id="ARBA00001974"/>
    </source>
</evidence>
<sequence>MEAARAQGGCLIIGAGIAGLWTALQMAPRPVTLITAGRLGEGSSLWAQGGLAAAVGDGDSADAHAEDTLAAGVGLSSPEAVRVLTEEGPGAVAALETAGVAFDRNEGGELVLGREAAHGTDRIVHVGGDEAGAAIMRALVSRAAATPSITIHERVVAEKLLTDDHGGAAGCLCWDIEGQRPLLLEAGDIVLASGGVGGLFSVTTNPLVSLGHGIALAAEAGAALRDLEFVQFHPTGLDLGRDPAPLATEAIRGAGGILLDANGHRFMPELHADGELAPRDEVARGVAKALAATGGAFLDAREALGESFAERFPTVNAALAEAGIDASRELIPVAPAAHYHMGGVLTDLEGRSTVPGLYAVGECASTGVHGANRLASNSLLEAIVFGTRAACHLGGREERATPAPPPLPRRHHPPQSLQPLRRLMAEKAGLLRSAGGLKEAVGIIRQQSAETVGGTLARRTAELILTAALAREESRGAHQRADHPELAPTAQHTLTTIDPQTGEARISMKEVV</sequence>
<keyword evidence="8 11" id="KW-0560">Oxidoreductase</keyword>
<dbReference type="InterPro" id="IPR036188">
    <property type="entry name" value="FAD/NAD-bd_sf"/>
</dbReference>
<feature type="region of interest" description="Disordered" evidence="12">
    <location>
        <begin position="396"/>
        <end position="415"/>
    </location>
</feature>
<evidence type="ECO:0000256" key="7">
    <source>
        <dbReference type="ARBA" id="ARBA00022827"/>
    </source>
</evidence>
<dbReference type="InterPro" id="IPR003953">
    <property type="entry name" value="FAD-dep_OxRdtase_2_FAD-bd"/>
</dbReference>
<evidence type="ECO:0000313" key="15">
    <source>
        <dbReference type="EMBL" id="MCQ8185298.1"/>
    </source>
</evidence>
<comment type="pathway">
    <text evidence="2 11">Cofactor biosynthesis; NAD(+) biosynthesis; iminoaspartate from L-aspartate (oxidase route): step 1/1.</text>
</comment>
<dbReference type="GO" id="GO:0005737">
    <property type="term" value="C:cytoplasm"/>
    <property type="evidence" value="ECO:0007669"/>
    <property type="project" value="UniProtKB-SubCell"/>
</dbReference>
<dbReference type="Proteomes" id="UP001142610">
    <property type="component" value="Unassembled WGS sequence"/>
</dbReference>
<evidence type="ECO:0000256" key="3">
    <source>
        <dbReference type="ARBA" id="ARBA00008562"/>
    </source>
</evidence>
<name>A0A9X2RK12_9PROT</name>
<evidence type="ECO:0000313" key="16">
    <source>
        <dbReference type="Proteomes" id="UP001142610"/>
    </source>
</evidence>
<dbReference type="InterPro" id="IPR005288">
    <property type="entry name" value="NadB"/>
</dbReference>
<keyword evidence="6 11" id="KW-0662">Pyridine nucleotide biosynthesis</keyword>
<comment type="function">
    <text evidence="11">Catalyzes the oxidation of L-aspartate to iminoaspartate.</text>
</comment>
<dbReference type="GO" id="GO:0034628">
    <property type="term" value="P:'de novo' NAD+ biosynthetic process from L-aspartate"/>
    <property type="evidence" value="ECO:0007669"/>
    <property type="project" value="TreeGrafter"/>
</dbReference>
<dbReference type="Gene3D" id="1.20.58.100">
    <property type="entry name" value="Fumarate reductase/succinate dehydrogenase flavoprotein-like, C-terminal domain"/>
    <property type="match status" value="1"/>
</dbReference>
<keyword evidence="5 11" id="KW-0285">Flavoprotein</keyword>
<comment type="catalytic activity">
    <reaction evidence="9">
        <text>L-aspartate + O2 = iminosuccinate + H2O2</text>
        <dbReference type="Rhea" id="RHEA:25876"/>
        <dbReference type="ChEBI" id="CHEBI:15379"/>
        <dbReference type="ChEBI" id="CHEBI:16240"/>
        <dbReference type="ChEBI" id="CHEBI:29991"/>
        <dbReference type="ChEBI" id="CHEBI:77875"/>
        <dbReference type="EC" id="1.4.3.16"/>
    </reaction>
    <physiologicalReaction direction="left-to-right" evidence="9">
        <dbReference type="Rhea" id="RHEA:25877"/>
    </physiologicalReaction>
</comment>
<reference evidence="15" key="1">
    <citation type="submission" date="2022-07" db="EMBL/GenBank/DDBJ databases">
        <title>Parvularcula maris sp. nov., an algicidal bacterium isolated from seawater.</title>
        <authorList>
            <person name="Li F."/>
        </authorList>
    </citation>
    <scope>NUCLEOTIDE SEQUENCE</scope>
    <source>
        <strain evidence="15">BGMRC 0090</strain>
    </source>
</reference>
<comment type="cofactor">
    <cofactor evidence="1 11">
        <name>FAD</name>
        <dbReference type="ChEBI" id="CHEBI:57692"/>
    </cofactor>
</comment>
<dbReference type="Pfam" id="PF00890">
    <property type="entry name" value="FAD_binding_2"/>
    <property type="match status" value="1"/>
</dbReference>
<dbReference type="Gene3D" id="3.50.50.60">
    <property type="entry name" value="FAD/NAD(P)-binding domain"/>
    <property type="match status" value="1"/>
</dbReference>
<comment type="subcellular location">
    <subcellularLocation>
        <location evidence="11">Cytoplasm</location>
    </subcellularLocation>
</comment>
<dbReference type="InterPro" id="IPR015939">
    <property type="entry name" value="Fum_Rdtase/Succ_DH_flav-like_C"/>
</dbReference>
<dbReference type="SUPFAM" id="SSF46977">
    <property type="entry name" value="Succinate dehydrogenase/fumarate reductase flavoprotein C-terminal domain"/>
    <property type="match status" value="1"/>
</dbReference>
<dbReference type="Gene3D" id="3.90.700.10">
    <property type="entry name" value="Succinate dehydrogenase/fumarate reductase flavoprotein, catalytic domain"/>
    <property type="match status" value="1"/>
</dbReference>
<evidence type="ECO:0000256" key="8">
    <source>
        <dbReference type="ARBA" id="ARBA00023002"/>
    </source>
</evidence>
<dbReference type="EC" id="1.4.3.16" evidence="4 10"/>